<feature type="chain" id="PRO_5040443112" evidence="2">
    <location>
        <begin position="27"/>
        <end position="183"/>
    </location>
</feature>
<comment type="caution">
    <text evidence="3">The sequence shown here is derived from an EMBL/GenBank/DDBJ whole genome shotgun (WGS) entry which is preliminary data.</text>
</comment>
<keyword evidence="4" id="KW-1185">Reference proteome</keyword>
<keyword evidence="2" id="KW-0732">Signal</keyword>
<accession>A0A9P6T9E5</accession>
<feature type="region of interest" description="Disordered" evidence="1">
    <location>
        <begin position="29"/>
        <end position="48"/>
    </location>
</feature>
<proteinExistence type="predicted"/>
<gene>
    <name evidence="3" type="ORF">CROQUDRAFT_717143</name>
</gene>
<evidence type="ECO:0000256" key="2">
    <source>
        <dbReference type="SAM" id="SignalP"/>
    </source>
</evidence>
<dbReference type="Proteomes" id="UP000886653">
    <property type="component" value="Unassembled WGS sequence"/>
</dbReference>
<feature type="signal peptide" evidence="2">
    <location>
        <begin position="1"/>
        <end position="26"/>
    </location>
</feature>
<evidence type="ECO:0000256" key="1">
    <source>
        <dbReference type="SAM" id="MobiDB-lite"/>
    </source>
</evidence>
<protein>
    <submittedName>
        <fullName evidence="3">Uncharacterized protein</fullName>
    </submittedName>
</protein>
<dbReference type="AlphaFoldDB" id="A0A9P6T9E5"/>
<sequence length="183" mass="20255">MVQATHRIFCITIMIYLVVQCLLVSSAPSNGKDSPKGKDSSPEEQDSCSVRALNSNQETFVRLLAEVENVNTYTENLKGGQLTPTDVKNVAKKAICSEKIQSADRAYLADHPDLETLRKVSATTLKTINKYIIEITKEFNELVYVDHTTAEVEAIGRKIEGIRTQAKPLNLKLMVNAGYVAPK</sequence>
<reference evidence="3" key="1">
    <citation type="submission" date="2013-11" db="EMBL/GenBank/DDBJ databases">
        <title>Genome sequence of the fusiform rust pathogen reveals effectors for host alternation and coevolution with pine.</title>
        <authorList>
            <consortium name="DOE Joint Genome Institute"/>
            <person name="Smith K."/>
            <person name="Pendleton A."/>
            <person name="Kubisiak T."/>
            <person name="Anderson C."/>
            <person name="Salamov A."/>
            <person name="Aerts A."/>
            <person name="Riley R."/>
            <person name="Clum A."/>
            <person name="Lindquist E."/>
            <person name="Ence D."/>
            <person name="Campbell M."/>
            <person name="Kronenberg Z."/>
            <person name="Feau N."/>
            <person name="Dhillon B."/>
            <person name="Hamelin R."/>
            <person name="Burleigh J."/>
            <person name="Smith J."/>
            <person name="Yandell M."/>
            <person name="Nelson C."/>
            <person name="Grigoriev I."/>
            <person name="Davis J."/>
        </authorList>
    </citation>
    <scope>NUCLEOTIDE SEQUENCE</scope>
    <source>
        <strain evidence="3">G11</strain>
    </source>
</reference>
<dbReference type="OrthoDB" id="10365025at2759"/>
<evidence type="ECO:0000313" key="4">
    <source>
        <dbReference type="Proteomes" id="UP000886653"/>
    </source>
</evidence>
<organism evidence="3 4">
    <name type="scientific">Cronartium quercuum f. sp. fusiforme G11</name>
    <dbReference type="NCBI Taxonomy" id="708437"/>
    <lineage>
        <taxon>Eukaryota</taxon>
        <taxon>Fungi</taxon>
        <taxon>Dikarya</taxon>
        <taxon>Basidiomycota</taxon>
        <taxon>Pucciniomycotina</taxon>
        <taxon>Pucciniomycetes</taxon>
        <taxon>Pucciniales</taxon>
        <taxon>Coleosporiaceae</taxon>
        <taxon>Cronartium</taxon>
    </lineage>
</organism>
<dbReference type="EMBL" id="MU167317">
    <property type="protein sequence ID" value="KAG0143515.1"/>
    <property type="molecule type" value="Genomic_DNA"/>
</dbReference>
<evidence type="ECO:0000313" key="3">
    <source>
        <dbReference type="EMBL" id="KAG0143515.1"/>
    </source>
</evidence>
<name>A0A9P6T9E5_9BASI</name>